<evidence type="ECO:0000313" key="1">
    <source>
        <dbReference type="EMBL" id="MBD7986363.1"/>
    </source>
</evidence>
<proteinExistence type="predicted"/>
<evidence type="ECO:0000313" key="2">
    <source>
        <dbReference type="Proteomes" id="UP000626786"/>
    </source>
</evidence>
<dbReference type="EMBL" id="JACSQN010000030">
    <property type="protein sequence ID" value="MBD7986363.1"/>
    <property type="molecule type" value="Genomic_DNA"/>
</dbReference>
<protein>
    <submittedName>
        <fullName evidence="1">Acetylglutamate kinase</fullName>
    </submittedName>
</protein>
<gene>
    <name evidence="1" type="ORF">H9649_17480</name>
</gene>
<keyword evidence="1" id="KW-0808">Transferase</keyword>
<dbReference type="GO" id="GO:0016301">
    <property type="term" value="F:kinase activity"/>
    <property type="evidence" value="ECO:0007669"/>
    <property type="project" value="UniProtKB-KW"/>
</dbReference>
<accession>A0ABR8UEA4</accession>
<reference evidence="1 2" key="1">
    <citation type="submission" date="2020-08" db="EMBL/GenBank/DDBJ databases">
        <title>A Genomic Blueprint of the Chicken Gut Microbiome.</title>
        <authorList>
            <person name="Gilroy R."/>
            <person name="Ravi A."/>
            <person name="Getino M."/>
            <person name="Pursley I."/>
            <person name="Horton D.L."/>
            <person name="Alikhan N.-F."/>
            <person name="Baker D."/>
            <person name="Gharbi K."/>
            <person name="Hall N."/>
            <person name="Watson M."/>
            <person name="Adriaenssens E.M."/>
            <person name="Foster-Nyarko E."/>
            <person name="Jarju S."/>
            <person name="Secka A."/>
            <person name="Antonio M."/>
            <person name="Oren A."/>
            <person name="Chaudhuri R."/>
            <person name="La Ragione R.M."/>
            <person name="Hildebrand F."/>
            <person name="Pallen M.J."/>
        </authorList>
    </citation>
    <scope>NUCLEOTIDE SEQUENCE [LARGE SCALE GENOMIC DNA]</scope>
    <source>
        <strain evidence="1 2">Sa2YVA2</strain>
    </source>
</reference>
<keyword evidence="1" id="KW-0418">Kinase</keyword>
<keyword evidence="2" id="KW-1185">Reference proteome</keyword>
<comment type="caution">
    <text evidence="1">The sequence shown here is derived from an EMBL/GenBank/DDBJ whole genome shotgun (WGS) entry which is preliminary data.</text>
</comment>
<dbReference type="Proteomes" id="UP000626786">
    <property type="component" value="Unassembled WGS sequence"/>
</dbReference>
<name>A0ABR8UEA4_9BACL</name>
<sequence>MQPVNCYSAAQVELWNKNRLLWQQHVTWTRMAITAIVFKLPDLEFVLARLLRNATDMGDALRPYYGDEIADAYSKLISEHLTIAADLVTAAVNGETKKVEEKEAEWYRNADEIAEFLHAINPYIDKEEFRRMFYSHLALTKFEAICMIQGNYALEVQVFDRIEAEALMMADMISEGIFKQFPYMFIPK</sequence>
<organism evidence="1 2">
    <name type="scientific">Sporosarcina quadrami</name>
    <dbReference type="NCBI Taxonomy" id="2762234"/>
    <lineage>
        <taxon>Bacteria</taxon>
        <taxon>Bacillati</taxon>
        <taxon>Bacillota</taxon>
        <taxon>Bacilli</taxon>
        <taxon>Bacillales</taxon>
        <taxon>Caryophanaceae</taxon>
        <taxon>Sporosarcina</taxon>
    </lineage>
</organism>